<dbReference type="STRING" id="150248.SAMN05216169_10389"/>
<accession>A0A1I0TQ35</accession>
<dbReference type="EMBL" id="FOJQ01000038">
    <property type="protein sequence ID" value="SFA53867.1"/>
    <property type="molecule type" value="Genomic_DNA"/>
</dbReference>
<evidence type="ECO:0008006" key="3">
    <source>
        <dbReference type="Google" id="ProtNLM"/>
    </source>
</evidence>
<sequence length="90" mass="10348">MSNLGRRGEVWFAEIKGKRRPVLIVSHHDVVVELDRVIANITSQQPRNKYDVVLEYWKEAGFRPLLGAQKLTPFIIGSFFSKLETCTNMT</sequence>
<gene>
    <name evidence="1" type="ORF">SAMN05216169_10389</name>
</gene>
<dbReference type="SUPFAM" id="SSF50118">
    <property type="entry name" value="Cell growth inhibitor/plasmid maintenance toxic component"/>
    <property type="match status" value="1"/>
</dbReference>
<evidence type="ECO:0000313" key="2">
    <source>
        <dbReference type="Proteomes" id="UP000198979"/>
    </source>
</evidence>
<dbReference type="AlphaFoldDB" id="A0A1I0TQ35"/>
<name>A0A1I0TQ35_9BACL</name>
<organism evidence="1 2">
    <name type="scientific">Anoxybacillus pushchinoensis</name>
    <dbReference type="NCBI Taxonomy" id="150248"/>
    <lineage>
        <taxon>Bacteria</taxon>
        <taxon>Bacillati</taxon>
        <taxon>Bacillota</taxon>
        <taxon>Bacilli</taxon>
        <taxon>Bacillales</taxon>
        <taxon>Anoxybacillaceae</taxon>
        <taxon>Anoxybacillus</taxon>
    </lineage>
</organism>
<proteinExistence type="predicted"/>
<dbReference type="RefSeq" id="WP_244149258.1">
    <property type="nucleotide sequence ID" value="NZ_FOJQ01000038.1"/>
</dbReference>
<evidence type="ECO:0000313" key="1">
    <source>
        <dbReference type="EMBL" id="SFA53867.1"/>
    </source>
</evidence>
<reference evidence="2" key="1">
    <citation type="submission" date="2016-10" db="EMBL/GenBank/DDBJ databases">
        <authorList>
            <person name="Varghese N."/>
            <person name="Submissions S."/>
        </authorList>
    </citation>
    <scope>NUCLEOTIDE SEQUENCE [LARGE SCALE GENOMIC DNA]</scope>
    <source>
        <strain evidence="2">K1</strain>
    </source>
</reference>
<dbReference type="Proteomes" id="UP000198979">
    <property type="component" value="Unassembled WGS sequence"/>
</dbReference>
<protein>
    <recommendedName>
        <fullName evidence="3">Type II toxin-antitoxin system PemK/MazF family toxin</fullName>
    </recommendedName>
</protein>
<keyword evidence="2" id="KW-1185">Reference proteome</keyword>